<dbReference type="AlphaFoldDB" id="A0AAW8EVN5"/>
<dbReference type="Gene3D" id="2.60.120.260">
    <property type="entry name" value="Galactose-binding domain-like"/>
    <property type="match status" value="1"/>
</dbReference>
<dbReference type="Proteomes" id="UP001244427">
    <property type="component" value="Unassembled WGS sequence"/>
</dbReference>
<protein>
    <submittedName>
        <fullName evidence="9">Beta-galactosidase</fullName>
        <ecNumber evidence="9">3.2.1.23</ecNumber>
    </submittedName>
</protein>
<dbReference type="Gene3D" id="2.60.40.10">
    <property type="entry name" value="Immunoglobulins"/>
    <property type="match status" value="3"/>
</dbReference>
<dbReference type="Pfam" id="PF16355">
    <property type="entry name" value="DUF4982"/>
    <property type="match status" value="1"/>
</dbReference>
<comment type="caution">
    <text evidence="9">The sequence shown here is derived from an EMBL/GenBank/DDBJ whole genome shotgun (WGS) entry which is preliminary data.</text>
</comment>
<dbReference type="Pfam" id="PF18565">
    <property type="entry name" value="Glyco_hydro2_C5"/>
    <property type="match status" value="1"/>
</dbReference>
<dbReference type="InterPro" id="IPR017853">
    <property type="entry name" value="GH"/>
</dbReference>
<dbReference type="InterPro" id="IPR006101">
    <property type="entry name" value="Glyco_hydro_2"/>
</dbReference>
<dbReference type="EC" id="3.2.1.23" evidence="9"/>
<dbReference type="InterPro" id="IPR006102">
    <property type="entry name" value="Ig-like_GH2"/>
</dbReference>
<dbReference type="RefSeq" id="WP_307294475.1">
    <property type="nucleotide sequence ID" value="NZ_JAUSXV010000001.1"/>
</dbReference>
<evidence type="ECO:0000313" key="9">
    <source>
        <dbReference type="EMBL" id="MDQ0646939.1"/>
    </source>
</evidence>
<feature type="domain" description="Glycoside hydrolase family 2" evidence="8">
    <location>
        <begin position="703"/>
        <end position="798"/>
    </location>
</feature>
<feature type="domain" description="Glycoside hydrolase family 2 catalytic" evidence="5">
    <location>
        <begin position="275"/>
        <end position="437"/>
    </location>
</feature>
<dbReference type="InterPro" id="IPR013783">
    <property type="entry name" value="Ig-like_fold"/>
</dbReference>
<dbReference type="Gene3D" id="3.20.20.80">
    <property type="entry name" value="Glycosidases"/>
    <property type="match status" value="1"/>
</dbReference>
<proteinExistence type="inferred from homology"/>
<comment type="similarity">
    <text evidence="1">Belongs to the glycosyl hydrolase 2 family.</text>
</comment>
<dbReference type="InterPro" id="IPR008979">
    <property type="entry name" value="Galactose-bd-like_sf"/>
</dbReference>
<dbReference type="Pfam" id="PF02836">
    <property type="entry name" value="Glyco_hydro_2_C"/>
    <property type="match status" value="1"/>
</dbReference>
<evidence type="ECO:0000256" key="1">
    <source>
        <dbReference type="ARBA" id="ARBA00007401"/>
    </source>
</evidence>
<evidence type="ECO:0000313" key="10">
    <source>
        <dbReference type="Proteomes" id="UP001244427"/>
    </source>
</evidence>
<dbReference type="InterPro" id="IPR036156">
    <property type="entry name" value="Beta-gal/glucu_dom_sf"/>
</dbReference>
<reference evidence="9 10" key="1">
    <citation type="submission" date="2023-07" db="EMBL/GenBank/DDBJ databases">
        <title>Comparative genomics of wheat-associated soil bacteria to identify genetic determinants of phenazine resistance.</title>
        <authorList>
            <person name="Mouncey N."/>
        </authorList>
    </citation>
    <scope>NUCLEOTIDE SEQUENCE [LARGE SCALE GENOMIC DNA]</scope>
    <source>
        <strain evidence="9 10">W4I9-1</strain>
    </source>
</reference>
<dbReference type="SUPFAM" id="SSF49785">
    <property type="entry name" value="Galactose-binding domain-like"/>
    <property type="match status" value="1"/>
</dbReference>
<evidence type="ECO:0000259" key="7">
    <source>
        <dbReference type="Pfam" id="PF16355"/>
    </source>
</evidence>
<dbReference type="Pfam" id="PF00703">
    <property type="entry name" value="Glyco_hydro_2"/>
    <property type="match status" value="1"/>
</dbReference>
<keyword evidence="2 9" id="KW-0378">Hydrolase</keyword>
<dbReference type="InterPro" id="IPR006103">
    <property type="entry name" value="Glyco_hydro_2_cat"/>
</dbReference>
<keyword evidence="3 9" id="KW-0326">Glycosidase</keyword>
<dbReference type="PRINTS" id="PR00132">
    <property type="entry name" value="GLHYDRLASE2"/>
</dbReference>
<dbReference type="PANTHER" id="PTHR42732:SF1">
    <property type="entry name" value="BETA-MANNOSIDASE"/>
    <property type="match status" value="1"/>
</dbReference>
<dbReference type="InterPro" id="IPR051913">
    <property type="entry name" value="GH2_Domain-Containing"/>
</dbReference>
<dbReference type="Pfam" id="PF02837">
    <property type="entry name" value="Glyco_hydro_2_N"/>
    <property type="match status" value="1"/>
</dbReference>
<sequence length="804" mass="86474">MTRLPFADGWTVGPKLGAFEAKDADSAPVAVHVPHDALRDLPRSVDGGQGVHSGYIPGGVFVYAKSFDVPDDWRDKTVRIEFEGVYRDATVCINGDFAGHEANGYAAFVIDADPFLRFGETNTITVEARVHRDSRWYTGGGIYRPVHLIVDDPVHLALDGTSATSSDIEAERAIVEIATTVENGTRHTATRRIAWTITDDDVVAASGDSPVTVLPGETATARVRLAVPSPRLWGPESPHRYRVRTVLTDASGEVTDEETTAFGIRRLQLDTVHGLRVNGVTVDLRGACIHHDNGPLGAVSIADAEDRRIRLLKAAGFNAIRSAHNPASRALLDACDAYGMLVMDELTDVWTRSKTVFDSSIGFDERWPRDVAALVAKDRNHPSVVLYSIGNEILELATPHGATWSRRLAEEFRRLDPTRFVTNGINGIIANLDRMAEAMAEAQAADPNTMMADMGEQMALMNASQLITDSTEESAAVLDVVGFNYADSRYDLDADLFPNRVIVGSETFPDRIASLWADVKRLPHVIGDFTWTGWDYIGEAGIGRVDYTDAEGYEPTGTAGPFPYLLADCGDIDITGLRLPASYYREIAYGLRAEPAIAVHRPQHHGRPVAKTPWSWDDVVSSWSWGVPDGSPVTVDVYAQADEVELMLDGVMLDRVAVGEPRPLIARFETEYRRGELTAVAFAGGAEVARTSLRTAGAPVLSARAESPSISADGLGYVEITIADADGTLLCDADRLVTVTVSGGSLAGLGSARARTEETFAGPSVTTCDGRALAIVRADVAATEATVTVTAEGFAPASAAIAVE</sequence>
<evidence type="ECO:0000256" key="3">
    <source>
        <dbReference type="ARBA" id="ARBA00023295"/>
    </source>
</evidence>
<name>A0AAW8EVN5_9MICO</name>
<dbReference type="InterPro" id="IPR040605">
    <property type="entry name" value="Glyco_hydro2_dom5"/>
</dbReference>
<feature type="domain" description="DUF4982" evidence="7">
    <location>
        <begin position="630"/>
        <end position="689"/>
    </location>
</feature>
<dbReference type="EMBL" id="JAUSXV010000001">
    <property type="protein sequence ID" value="MDQ0646939.1"/>
    <property type="molecule type" value="Genomic_DNA"/>
</dbReference>
<evidence type="ECO:0000256" key="2">
    <source>
        <dbReference type="ARBA" id="ARBA00022801"/>
    </source>
</evidence>
<dbReference type="SUPFAM" id="SSF49303">
    <property type="entry name" value="beta-Galactosidase/glucuronidase domain"/>
    <property type="match status" value="1"/>
</dbReference>
<evidence type="ECO:0000259" key="4">
    <source>
        <dbReference type="Pfam" id="PF00703"/>
    </source>
</evidence>
<dbReference type="PANTHER" id="PTHR42732">
    <property type="entry name" value="BETA-GALACTOSIDASE"/>
    <property type="match status" value="1"/>
</dbReference>
<dbReference type="InterPro" id="IPR006104">
    <property type="entry name" value="Glyco_hydro_2_N"/>
</dbReference>
<keyword evidence="10" id="KW-1185">Reference proteome</keyword>
<dbReference type="InterPro" id="IPR032311">
    <property type="entry name" value="DUF4982"/>
</dbReference>
<gene>
    <name evidence="9" type="ORF">QFZ53_001135</name>
</gene>
<accession>A0AAW8EVN5</accession>
<evidence type="ECO:0000259" key="6">
    <source>
        <dbReference type="Pfam" id="PF02837"/>
    </source>
</evidence>
<dbReference type="GO" id="GO:0005975">
    <property type="term" value="P:carbohydrate metabolic process"/>
    <property type="evidence" value="ECO:0007669"/>
    <property type="project" value="InterPro"/>
</dbReference>
<feature type="domain" description="Glycosyl hydrolases family 2 sugar binding" evidence="6">
    <location>
        <begin position="61"/>
        <end position="148"/>
    </location>
</feature>
<dbReference type="SUPFAM" id="SSF51445">
    <property type="entry name" value="(Trans)glycosidases"/>
    <property type="match status" value="1"/>
</dbReference>
<evidence type="ECO:0000259" key="5">
    <source>
        <dbReference type="Pfam" id="PF02836"/>
    </source>
</evidence>
<organism evidence="9 10">
    <name type="scientific">Microbacterium natoriense</name>
    <dbReference type="NCBI Taxonomy" id="284570"/>
    <lineage>
        <taxon>Bacteria</taxon>
        <taxon>Bacillati</taxon>
        <taxon>Actinomycetota</taxon>
        <taxon>Actinomycetes</taxon>
        <taxon>Micrococcales</taxon>
        <taxon>Microbacteriaceae</taxon>
        <taxon>Microbacterium</taxon>
    </lineage>
</organism>
<evidence type="ECO:0000259" key="8">
    <source>
        <dbReference type="Pfam" id="PF18565"/>
    </source>
</evidence>
<dbReference type="GO" id="GO:0004565">
    <property type="term" value="F:beta-galactosidase activity"/>
    <property type="evidence" value="ECO:0007669"/>
    <property type="project" value="UniProtKB-EC"/>
</dbReference>
<feature type="domain" description="Glycoside hydrolase family 2 immunoglobulin-like beta-sandwich" evidence="4">
    <location>
        <begin position="165"/>
        <end position="265"/>
    </location>
</feature>